<evidence type="ECO:0000256" key="4">
    <source>
        <dbReference type="ARBA" id="ARBA00022679"/>
    </source>
</evidence>
<comment type="subcellular location">
    <subcellularLocation>
        <location evidence="1">Cell membrane</location>
        <topology evidence="1">Multi-pass membrane protein</topology>
    </subcellularLocation>
</comment>
<evidence type="ECO:0000256" key="5">
    <source>
        <dbReference type="ARBA" id="ARBA00022692"/>
    </source>
</evidence>
<keyword evidence="3" id="KW-0328">Glycosyltransferase</keyword>
<comment type="caution">
    <text evidence="10">The sequence shown here is derived from an EMBL/GenBank/DDBJ whole genome shotgun (WGS) entry which is preliminary data.</text>
</comment>
<protein>
    <submittedName>
        <fullName evidence="10">Glycosyltransferase family 39 protein</fullName>
    </submittedName>
</protein>
<feature type="transmembrane region" description="Helical" evidence="8">
    <location>
        <begin position="380"/>
        <end position="397"/>
    </location>
</feature>
<evidence type="ECO:0000256" key="3">
    <source>
        <dbReference type="ARBA" id="ARBA00022676"/>
    </source>
</evidence>
<evidence type="ECO:0000256" key="1">
    <source>
        <dbReference type="ARBA" id="ARBA00004651"/>
    </source>
</evidence>
<feature type="transmembrane region" description="Helical" evidence="8">
    <location>
        <begin position="159"/>
        <end position="185"/>
    </location>
</feature>
<feature type="transmembrane region" description="Helical" evidence="8">
    <location>
        <begin position="131"/>
        <end position="147"/>
    </location>
</feature>
<evidence type="ECO:0000313" key="11">
    <source>
        <dbReference type="Proteomes" id="UP001481413"/>
    </source>
</evidence>
<dbReference type="InterPro" id="IPR050297">
    <property type="entry name" value="LipidA_mod_glycosyltrf_83"/>
</dbReference>
<evidence type="ECO:0000256" key="2">
    <source>
        <dbReference type="ARBA" id="ARBA00022475"/>
    </source>
</evidence>
<keyword evidence="6 8" id="KW-1133">Transmembrane helix</keyword>
<accession>A0ABP9ZYV4</accession>
<feature type="transmembrane region" description="Helical" evidence="8">
    <location>
        <begin position="106"/>
        <end position="125"/>
    </location>
</feature>
<feature type="domain" description="Glycosyltransferase RgtA/B/C/D-like" evidence="9">
    <location>
        <begin position="55"/>
        <end position="215"/>
    </location>
</feature>
<organism evidence="10 11">
    <name type="scientific">Thalassolituus maritimus</name>
    <dbReference type="NCBI Taxonomy" id="484498"/>
    <lineage>
        <taxon>Bacteria</taxon>
        <taxon>Pseudomonadati</taxon>
        <taxon>Pseudomonadota</taxon>
        <taxon>Gammaproteobacteria</taxon>
        <taxon>Oceanospirillales</taxon>
        <taxon>Oceanospirillaceae</taxon>
        <taxon>Thalassolituus</taxon>
    </lineage>
</organism>
<keyword evidence="4" id="KW-0808">Transferase</keyword>
<proteinExistence type="predicted"/>
<keyword evidence="5 8" id="KW-0812">Transmembrane</keyword>
<dbReference type="Proteomes" id="UP001481413">
    <property type="component" value="Unassembled WGS sequence"/>
</dbReference>
<keyword evidence="7 8" id="KW-0472">Membrane</keyword>
<dbReference type="InterPro" id="IPR038731">
    <property type="entry name" value="RgtA/B/C-like"/>
</dbReference>
<evidence type="ECO:0000313" key="10">
    <source>
        <dbReference type="EMBL" id="GAA6145316.1"/>
    </source>
</evidence>
<dbReference type="PANTHER" id="PTHR33908">
    <property type="entry name" value="MANNOSYLTRANSFERASE YKCB-RELATED"/>
    <property type="match status" value="1"/>
</dbReference>
<feature type="transmembrane region" description="Helical" evidence="8">
    <location>
        <begin position="284"/>
        <end position="303"/>
    </location>
</feature>
<dbReference type="EMBL" id="BAABWH010000003">
    <property type="protein sequence ID" value="GAA6145316.1"/>
    <property type="molecule type" value="Genomic_DNA"/>
</dbReference>
<feature type="transmembrane region" description="Helical" evidence="8">
    <location>
        <begin position="332"/>
        <end position="353"/>
    </location>
</feature>
<name>A0ABP9ZYV4_9GAMM</name>
<dbReference type="Pfam" id="PF13231">
    <property type="entry name" value="PMT_2"/>
    <property type="match status" value="1"/>
</dbReference>
<evidence type="ECO:0000256" key="8">
    <source>
        <dbReference type="SAM" id="Phobius"/>
    </source>
</evidence>
<evidence type="ECO:0000259" key="9">
    <source>
        <dbReference type="Pfam" id="PF13231"/>
    </source>
</evidence>
<sequence>MPLWLLGFVVVLMTLNLNGFLLFDHDEGAFSEATRGMFERGDFITTYLNDRIRFDKPILIYWLQATSLAAFGTDVWVFRLPSALAGILWVMAIFAFTRRTLDQRTAIAAAMMAATAAGINAITHVATADGLLNMLLATTMLAMYIYTQKPSTKLLVGIYVLMGLGMLTKGPVAVAIPFMAGGLFYLTSGYTREFLRAIFFIPGWIIFLAIAAPWYIAAYQIHGQEFIDGFFMKHNVNRFNNAMEGHDGGLLFYPLVLPFVLAPFGGLLIRVLPSIKTTLSGGDPLNRFLWIWFLVVLTLFSLASTKLPHYILYGVTPLVILMARYRDWLKSRWLAALFPAILLGLLVAFPLLIPVIEARLTNPIEIATAQRAADYFDNQFVILAALGLLASLAVIFWTRFSPWFGLVLAGVIQAVVLWFLFIPTFSETQQRPVWDAAMFAKELGQPVVTQSIDMPSFNVYLDTWTERRGLKPGEVGFGREDRMRKIKHPYEILYQSGPIVIIRHTGGTEKMTTAPDQD</sequence>
<evidence type="ECO:0000256" key="7">
    <source>
        <dbReference type="ARBA" id="ARBA00023136"/>
    </source>
</evidence>
<feature type="transmembrane region" description="Helical" evidence="8">
    <location>
        <begin position="197"/>
        <end position="217"/>
    </location>
</feature>
<keyword evidence="11" id="KW-1185">Reference proteome</keyword>
<feature type="transmembrane region" description="Helical" evidence="8">
    <location>
        <begin position="76"/>
        <end position="94"/>
    </location>
</feature>
<feature type="transmembrane region" description="Helical" evidence="8">
    <location>
        <begin position="250"/>
        <end position="272"/>
    </location>
</feature>
<keyword evidence="2" id="KW-1003">Cell membrane</keyword>
<evidence type="ECO:0000256" key="6">
    <source>
        <dbReference type="ARBA" id="ARBA00022989"/>
    </source>
</evidence>
<reference evidence="10 11" key="1">
    <citation type="submission" date="2024-04" db="EMBL/GenBank/DDBJ databases">
        <title>Draft genome sequence of Thalassolituus maritimus NBRC 116585.</title>
        <authorList>
            <person name="Miyakawa T."/>
            <person name="Kusuya Y."/>
            <person name="Miura T."/>
        </authorList>
    </citation>
    <scope>NUCLEOTIDE SEQUENCE [LARGE SCALE GENOMIC DNA]</scope>
    <source>
        <strain evidence="10 11">5NW40-0001</strain>
    </source>
</reference>
<gene>
    <name evidence="10" type="ORF">NBRC116585_14340</name>
</gene>
<dbReference type="PANTHER" id="PTHR33908:SF3">
    <property type="entry name" value="UNDECAPRENYL PHOSPHATE-ALPHA-4-AMINO-4-DEOXY-L-ARABINOSE ARABINOSYL TRANSFERASE"/>
    <property type="match status" value="1"/>
</dbReference>
<feature type="transmembrane region" description="Helical" evidence="8">
    <location>
        <begin position="403"/>
        <end position="422"/>
    </location>
</feature>